<sequence length="129" mass="14799">MSATQSVLVEKQRSYYSQLNSTTRPLSAHPPVQKAARLLDLRQFEFNEFISNESHISKYHSNTNLLIREIFPLLQNPSKFLLNLDIEQNTHFPKMAFPIFAIWNNALSISNVPNASFMITSTPRLESTC</sequence>
<reference evidence="1 2" key="1">
    <citation type="submission" date="2021-06" db="EMBL/GenBank/DDBJ databases">
        <title>Caerostris extrusa draft genome.</title>
        <authorList>
            <person name="Kono N."/>
            <person name="Arakawa K."/>
        </authorList>
    </citation>
    <scope>NUCLEOTIDE SEQUENCE [LARGE SCALE GENOMIC DNA]</scope>
</reference>
<dbReference type="EMBL" id="BPLR01017890">
    <property type="protein sequence ID" value="GIY95280.1"/>
    <property type="molecule type" value="Genomic_DNA"/>
</dbReference>
<organism evidence="1 2">
    <name type="scientific">Caerostris extrusa</name>
    <name type="common">Bark spider</name>
    <name type="synonym">Caerostris bankana</name>
    <dbReference type="NCBI Taxonomy" id="172846"/>
    <lineage>
        <taxon>Eukaryota</taxon>
        <taxon>Metazoa</taxon>
        <taxon>Ecdysozoa</taxon>
        <taxon>Arthropoda</taxon>
        <taxon>Chelicerata</taxon>
        <taxon>Arachnida</taxon>
        <taxon>Araneae</taxon>
        <taxon>Araneomorphae</taxon>
        <taxon>Entelegynae</taxon>
        <taxon>Araneoidea</taxon>
        <taxon>Araneidae</taxon>
        <taxon>Caerostris</taxon>
    </lineage>
</organism>
<comment type="caution">
    <text evidence="1">The sequence shown here is derived from an EMBL/GenBank/DDBJ whole genome shotgun (WGS) entry which is preliminary data.</text>
</comment>
<evidence type="ECO:0000313" key="1">
    <source>
        <dbReference type="EMBL" id="GIY95280.1"/>
    </source>
</evidence>
<evidence type="ECO:0000313" key="2">
    <source>
        <dbReference type="Proteomes" id="UP001054945"/>
    </source>
</evidence>
<name>A0AAV4XMX5_CAEEX</name>
<gene>
    <name evidence="1" type="ORF">CEXT_721701</name>
</gene>
<protein>
    <submittedName>
        <fullName evidence="1">Uncharacterized protein</fullName>
    </submittedName>
</protein>
<accession>A0AAV4XMX5</accession>
<proteinExistence type="predicted"/>
<dbReference type="Proteomes" id="UP001054945">
    <property type="component" value="Unassembled WGS sequence"/>
</dbReference>
<dbReference type="AlphaFoldDB" id="A0AAV4XMX5"/>
<keyword evidence="2" id="KW-1185">Reference proteome</keyword>